<keyword evidence="2" id="KW-1185">Reference proteome</keyword>
<dbReference type="EMBL" id="CP001739">
    <property type="protein sequence ID" value="ACZ10922.1"/>
    <property type="molecule type" value="Genomic_DNA"/>
</dbReference>
<dbReference type="Proteomes" id="UP000000845">
    <property type="component" value="Chromosome"/>
</dbReference>
<sequence length="207" mass="23968">MKKIMILLVLLGGFTFSSTVYIDIAGPEYLTVNADQGFNLNGIPLHMFTKKGRDTEARAYKLTGYTVSGKVYAAEKLYSYFLEKIAKNETFEEELNKLSELPSEEKENILNSLSKSFTSKWSDNGVKIIISNSSNKKLFNKKTRKSAIFYDDVEHKLYFNEDLFDFTDKEKITGSVGYANYDHFLFYNNEKWNEWDFSDINDFFGVK</sequence>
<evidence type="ECO:0000313" key="1">
    <source>
        <dbReference type="EMBL" id="ACZ10922.1"/>
    </source>
</evidence>
<dbReference type="KEGG" id="str:Sterm_4090"/>
<dbReference type="AlphaFoldDB" id="D1AGH0"/>
<reference evidence="2" key="1">
    <citation type="submission" date="2009-09" db="EMBL/GenBank/DDBJ databases">
        <title>The complete chromosome of Sebaldella termitidis ATCC 33386.</title>
        <authorList>
            <consortium name="US DOE Joint Genome Institute (JGI-PGF)"/>
            <person name="Lucas S."/>
            <person name="Copeland A."/>
            <person name="Lapidus A."/>
            <person name="Glavina del Rio T."/>
            <person name="Dalin E."/>
            <person name="Tice H."/>
            <person name="Bruce D."/>
            <person name="Goodwin L."/>
            <person name="Pitluck S."/>
            <person name="Kyrpides N."/>
            <person name="Mavromatis K."/>
            <person name="Ivanova N."/>
            <person name="Mikhailova N."/>
            <person name="Sims D."/>
            <person name="Meincke L."/>
            <person name="Brettin T."/>
            <person name="Detter J.C."/>
            <person name="Han C."/>
            <person name="Larimer F."/>
            <person name="Land M."/>
            <person name="Hauser L."/>
            <person name="Markowitz V."/>
            <person name="Cheng J.F."/>
            <person name="Hugenholtz P."/>
            <person name="Woyke T."/>
            <person name="Wu D."/>
            <person name="Eisen J.A."/>
        </authorList>
    </citation>
    <scope>NUCLEOTIDE SEQUENCE [LARGE SCALE GENOMIC DNA]</scope>
    <source>
        <strain evidence="2">ATCC 33386 / NCTC 11300</strain>
    </source>
</reference>
<dbReference type="HOGENOM" id="CLU_1325576_0_0_0"/>
<accession>D1AGH0</accession>
<dbReference type="RefSeq" id="WP_012863497.1">
    <property type="nucleotide sequence ID" value="NC_013517.1"/>
</dbReference>
<protein>
    <submittedName>
        <fullName evidence="1">Uncharacterized protein</fullName>
    </submittedName>
</protein>
<evidence type="ECO:0000313" key="2">
    <source>
        <dbReference type="Proteomes" id="UP000000845"/>
    </source>
</evidence>
<organism evidence="1 2">
    <name type="scientific">Sebaldella termitidis (strain ATCC 33386 / NCTC 11300)</name>
    <dbReference type="NCBI Taxonomy" id="526218"/>
    <lineage>
        <taxon>Bacteria</taxon>
        <taxon>Fusobacteriati</taxon>
        <taxon>Fusobacteriota</taxon>
        <taxon>Fusobacteriia</taxon>
        <taxon>Fusobacteriales</taxon>
        <taxon>Leptotrichiaceae</taxon>
        <taxon>Sebaldella</taxon>
    </lineage>
</organism>
<name>D1AGH0_SEBTE</name>
<proteinExistence type="predicted"/>
<gene>
    <name evidence="1" type="ordered locus">Sterm_4090</name>
</gene>
<reference evidence="1 2" key="2">
    <citation type="journal article" date="2010" name="Stand. Genomic Sci.">
        <title>Complete genome sequence of Sebaldella termitidis type strain (NCTC 11300).</title>
        <authorList>
            <person name="Harmon-Smith M."/>
            <person name="Celia L."/>
            <person name="Chertkov O."/>
            <person name="Lapidus A."/>
            <person name="Copeland A."/>
            <person name="Glavina Del Rio T."/>
            <person name="Nolan M."/>
            <person name="Lucas S."/>
            <person name="Tice H."/>
            <person name="Cheng J.F."/>
            <person name="Han C."/>
            <person name="Detter J.C."/>
            <person name="Bruce D."/>
            <person name="Goodwin L."/>
            <person name="Pitluck S."/>
            <person name="Pati A."/>
            <person name="Liolios K."/>
            <person name="Ivanova N."/>
            <person name="Mavromatis K."/>
            <person name="Mikhailova N."/>
            <person name="Chen A."/>
            <person name="Palaniappan K."/>
            <person name="Land M."/>
            <person name="Hauser L."/>
            <person name="Chang Y.J."/>
            <person name="Jeffries C.D."/>
            <person name="Brettin T."/>
            <person name="Goker M."/>
            <person name="Beck B."/>
            <person name="Bristow J."/>
            <person name="Eisen J.A."/>
            <person name="Markowitz V."/>
            <person name="Hugenholtz P."/>
            <person name="Kyrpides N.C."/>
            <person name="Klenk H.P."/>
            <person name="Chen F."/>
        </authorList>
    </citation>
    <scope>NUCLEOTIDE SEQUENCE [LARGE SCALE GENOMIC DNA]</scope>
    <source>
        <strain evidence="2">ATCC 33386 / NCTC 11300</strain>
    </source>
</reference>